<accession>A0ABV6DTI0</accession>
<comment type="caution">
    <text evidence="7">The sequence shown here is derived from an EMBL/GenBank/DDBJ whole genome shotgun (WGS) entry which is preliminary data.</text>
</comment>
<comment type="similarity">
    <text evidence="1">Belongs to the Fur family.</text>
</comment>
<evidence type="ECO:0000256" key="6">
    <source>
        <dbReference type="ARBA" id="ARBA00023163"/>
    </source>
</evidence>
<dbReference type="Proteomes" id="UP001589776">
    <property type="component" value="Unassembled WGS sequence"/>
</dbReference>
<dbReference type="RefSeq" id="WP_377473676.1">
    <property type="nucleotide sequence ID" value="NZ_JBHLWN010000107.1"/>
</dbReference>
<dbReference type="InterPro" id="IPR002481">
    <property type="entry name" value="FUR"/>
</dbReference>
<sequence length="158" mass="18097">MSISTRLENIGRLLKDKGHKLTVQREAVVRVLLENENGHLSAEDVFMIQKETFPEIGLATIYRTLELLNELNIVEKMIFADGVARFNLRSEGHAHMHHHLICASCGKLKEIKDDWLSELENRLAREYGFIVTDHRLDFMGYFQACNGHDCSRTSKAVS</sequence>
<proteinExistence type="inferred from homology"/>
<dbReference type="Pfam" id="PF01475">
    <property type="entry name" value="FUR"/>
    <property type="match status" value="1"/>
</dbReference>
<keyword evidence="2" id="KW-0678">Repressor</keyword>
<keyword evidence="6" id="KW-0804">Transcription</keyword>
<dbReference type="Gene3D" id="1.10.10.10">
    <property type="entry name" value="Winged helix-like DNA-binding domain superfamily/Winged helix DNA-binding domain"/>
    <property type="match status" value="1"/>
</dbReference>
<dbReference type="PANTHER" id="PTHR33202">
    <property type="entry name" value="ZINC UPTAKE REGULATION PROTEIN"/>
    <property type="match status" value="1"/>
</dbReference>
<dbReference type="InterPro" id="IPR036388">
    <property type="entry name" value="WH-like_DNA-bd_sf"/>
</dbReference>
<keyword evidence="5" id="KW-0238">DNA-binding</keyword>
<keyword evidence="3" id="KW-0862">Zinc</keyword>
<evidence type="ECO:0000256" key="4">
    <source>
        <dbReference type="ARBA" id="ARBA00023015"/>
    </source>
</evidence>
<organism evidence="7 8">
    <name type="scientific">Paenibacillus chartarius</name>
    <dbReference type="NCBI Taxonomy" id="747481"/>
    <lineage>
        <taxon>Bacteria</taxon>
        <taxon>Bacillati</taxon>
        <taxon>Bacillota</taxon>
        <taxon>Bacilli</taxon>
        <taxon>Bacillales</taxon>
        <taxon>Paenibacillaceae</taxon>
        <taxon>Paenibacillus</taxon>
    </lineage>
</organism>
<dbReference type="InterPro" id="IPR043135">
    <property type="entry name" value="Fur_C"/>
</dbReference>
<dbReference type="CDD" id="cd07153">
    <property type="entry name" value="Fur_like"/>
    <property type="match status" value="1"/>
</dbReference>
<evidence type="ECO:0000256" key="5">
    <source>
        <dbReference type="ARBA" id="ARBA00023125"/>
    </source>
</evidence>
<dbReference type="SUPFAM" id="SSF46785">
    <property type="entry name" value="Winged helix' DNA-binding domain"/>
    <property type="match status" value="1"/>
</dbReference>
<dbReference type="PANTHER" id="PTHR33202:SF7">
    <property type="entry name" value="FERRIC UPTAKE REGULATION PROTEIN"/>
    <property type="match status" value="1"/>
</dbReference>
<dbReference type="EMBL" id="JBHLWN010000107">
    <property type="protein sequence ID" value="MFC0215968.1"/>
    <property type="molecule type" value="Genomic_DNA"/>
</dbReference>
<evidence type="ECO:0000313" key="8">
    <source>
        <dbReference type="Proteomes" id="UP001589776"/>
    </source>
</evidence>
<gene>
    <name evidence="7" type="ORF">ACFFK0_26570</name>
</gene>
<dbReference type="Gene3D" id="3.30.1490.190">
    <property type="match status" value="1"/>
</dbReference>
<dbReference type="InterPro" id="IPR036390">
    <property type="entry name" value="WH_DNA-bd_sf"/>
</dbReference>
<reference evidence="7 8" key="1">
    <citation type="submission" date="2024-09" db="EMBL/GenBank/DDBJ databases">
        <authorList>
            <person name="Sun Q."/>
            <person name="Mori K."/>
        </authorList>
    </citation>
    <scope>NUCLEOTIDE SEQUENCE [LARGE SCALE GENOMIC DNA]</scope>
    <source>
        <strain evidence="7 8">CCM 7759</strain>
    </source>
</reference>
<evidence type="ECO:0000256" key="2">
    <source>
        <dbReference type="ARBA" id="ARBA00022491"/>
    </source>
</evidence>
<keyword evidence="8" id="KW-1185">Reference proteome</keyword>
<evidence type="ECO:0000256" key="1">
    <source>
        <dbReference type="ARBA" id="ARBA00007957"/>
    </source>
</evidence>
<keyword evidence="4" id="KW-0805">Transcription regulation</keyword>
<evidence type="ECO:0000313" key="7">
    <source>
        <dbReference type="EMBL" id="MFC0215968.1"/>
    </source>
</evidence>
<protein>
    <submittedName>
        <fullName evidence="7">Fur family transcriptional regulator</fullName>
    </submittedName>
</protein>
<evidence type="ECO:0000256" key="3">
    <source>
        <dbReference type="ARBA" id="ARBA00022833"/>
    </source>
</evidence>
<name>A0ABV6DTI0_9BACL</name>